<evidence type="ECO:0000256" key="2">
    <source>
        <dbReference type="ARBA" id="ARBA00022448"/>
    </source>
</evidence>
<dbReference type="STRING" id="1094619.G5AA74"/>
<evidence type="ECO:0000313" key="14">
    <source>
        <dbReference type="EMBL" id="EGZ07503.1"/>
    </source>
</evidence>
<dbReference type="GO" id="GO:0008076">
    <property type="term" value="C:voltage-gated potassium channel complex"/>
    <property type="evidence" value="ECO:0007669"/>
    <property type="project" value="InterPro"/>
</dbReference>
<feature type="transmembrane region" description="Helical" evidence="12">
    <location>
        <begin position="531"/>
        <end position="552"/>
    </location>
</feature>
<dbReference type="GO" id="GO:0001508">
    <property type="term" value="P:action potential"/>
    <property type="evidence" value="ECO:0007669"/>
    <property type="project" value="TreeGrafter"/>
</dbReference>
<dbReference type="FunFam" id="1.20.120.350:FF:000209">
    <property type="match status" value="1"/>
</dbReference>
<dbReference type="KEGG" id="psoj:PHYSODRAFT_529284"/>
<dbReference type="InterPro" id="IPR028325">
    <property type="entry name" value="VG_K_chnl"/>
</dbReference>
<dbReference type="RefSeq" id="XP_009537069.1">
    <property type="nucleotide sequence ID" value="XM_009538774.1"/>
</dbReference>
<accession>G5AA74</accession>
<dbReference type="GO" id="GO:0005249">
    <property type="term" value="F:voltage-gated potassium channel activity"/>
    <property type="evidence" value="ECO:0007669"/>
    <property type="project" value="InterPro"/>
</dbReference>
<name>G5AA74_PHYSP</name>
<evidence type="ECO:0000256" key="6">
    <source>
        <dbReference type="ARBA" id="ARBA00022882"/>
    </source>
</evidence>
<keyword evidence="5" id="KW-0631">Potassium channel</keyword>
<keyword evidence="8 12" id="KW-1133">Transmembrane helix</keyword>
<evidence type="ECO:0000256" key="7">
    <source>
        <dbReference type="ARBA" id="ARBA00022958"/>
    </source>
</evidence>
<dbReference type="SUPFAM" id="SSF81324">
    <property type="entry name" value="Voltage-gated potassium channels"/>
    <property type="match status" value="2"/>
</dbReference>
<organism evidence="14 15">
    <name type="scientific">Phytophthora sojae (strain P6497)</name>
    <name type="common">Soybean stem and root rot agent</name>
    <name type="synonym">Phytophthora megasperma f. sp. glycines</name>
    <dbReference type="NCBI Taxonomy" id="1094619"/>
    <lineage>
        <taxon>Eukaryota</taxon>
        <taxon>Sar</taxon>
        <taxon>Stramenopiles</taxon>
        <taxon>Oomycota</taxon>
        <taxon>Peronosporomycetes</taxon>
        <taxon>Peronosporales</taxon>
        <taxon>Peronosporaceae</taxon>
        <taxon>Phytophthora</taxon>
    </lineage>
</organism>
<sequence length="813" mass="91444">MPLRARINFFLSNPEESNIGWRLQQLLMVLLFINVCAMASETVDGPRFGSSDPGYPYMPGDSTFIAVEVLFSLFFVFEFVARWVTAPSQSQFWRSVSTWITLLAAIAALPRLLLLAAGADTEFADAFMFNLRILRAIRLIVLAYVYVGTKVLFQAAVNSIAPLTITLFFLVTVVMVFATAIFYAEPCYDLKTCTFTDILNTGYFVMLTVATVGYGSQVPSLHNAGSLILVCIVMIFGTVYFSMPLAIIGVKYELAWAEYEEYAENLKLPQQNQPQREKKRTSKLSADMSRRQIINALAGRNDDDELEKIEAHTMKYASSNTCDRFYQLSQSILEVNASLQHIVCPPAAATDIPTTLEAVIQSTKRRSDEASHALDGIMSVIKLHTRVCSEAHELFSRAVNKVRMYTIVLSIAVFYLQTTSELQNTGVRTFLCQRNVHAFCDRYDDPGCYVFKEVSGTGSGLSVEVTEQIVDFDCEIGDPDETCYASGVNFGSKNFPVSCSDVFPSGPGITYVCNSRLCNPPVQFMFDMEPYWIYFEFLFGFLFTVEVALRVYAHPVRRLIWADLKVLASILILIPFYVEVVEIMIGEWPTYSVIPTLPSFFSMVRFLKSLRILKLGSHIPGSRVLIRTAQLTVERIVIPLFFLFLGCVVSAAVFFELERGTECFVGKSCMWWSKNVLTAEMSEGLPIGKRICVQNTLVTMMTDMLHSTWFSLVSFTTVGYGDLYPRTSLGKMVDIIGVIFSSCYTAMPLTLVGGQFYICYELYAQEKMLKKVSFLLVVVNESTSQLRWYLIELLSDELKSRSSRTSLLQLFGV</sequence>
<feature type="domain" description="Ion transport" evidence="13">
    <location>
        <begin position="528"/>
        <end position="756"/>
    </location>
</feature>
<keyword evidence="10 12" id="KW-0472">Membrane</keyword>
<feature type="transmembrane region" description="Helical" evidence="12">
    <location>
        <begin position="64"/>
        <end position="84"/>
    </location>
</feature>
<feature type="transmembrane region" description="Helical" evidence="12">
    <location>
        <begin position="636"/>
        <end position="655"/>
    </location>
</feature>
<keyword evidence="6" id="KW-0851">Voltage-gated channel</keyword>
<evidence type="ECO:0000256" key="10">
    <source>
        <dbReference type="ARBA" id="ARBA00023136"/>
    </source>
</evidence>
<keyword evidence="7" id="KW-0630">Potassium</keyword>
<feature type="transmembrane region" description="Helical" evidence="12">
    <location>
        <begin position="159"/>
        <end position="183"/>
    </location>
</feature>
<keyword evidence="3" id="KW-0633">Potassium transport</keyword>
<dbReference type="AlphaFoldDB" id="G5AA74"/>
<comment type="subcellular location">
    <subcellularLocation>
        <location evidence="1">Membrane</location>
        <topology evidence="1">Multi-pass membrane protein</topology>
    </subcellularLocation>
</comment>
<evidence type="ECO:0000259" key="13">
    <source>
        <dbReference type="Pfam" id="PF00520"/>
    </source>
</evidence>
<dbReference type="Gene3D" id="1.20.120.350">
    <property type="entry name" value="Voltage-gated potassium channels. Chain C"/>
    <property type="match status" value="2"/>
</dbReference>
<keyword evidence="11" id="KW-0407">Ion channel</keyword>
<dbReference type="EMBL" id="JH159162">
    <property type="protein sequence ID" value="EGZ07503.1"/>
    <property type="molecule type" value="Genomic_DNA"/>
</dbReference>
<protein>
    <recommendedName>
        <fullName evidence="13">Ion transport domain-containing protein</fullName>
    </recommendedName>
</protein>
<evidence type="ECO:0000256" key="3">
    <source>
        <dbReference type="ARBA" id="ARBA00022538"/>
    </source>
</evidence>
<feature type="domain" description="Ion transport" evidence="13">
    <location>
        <begin position="25"/>
        <end position="253"/>
    </location>
</feature>
<evidence type="ECO:0000256" key="4">
    <source>
        <dbReference type="ARBA" id="ARBA00022692"/>
    </source>
</evidence>
<dbReference type="InParanoid" id="G5AA74"/>
<evidence type="ECO:0000313" key="15">
    <source>
        <dbReference type="Proteomes" id="UP000002640"/>
    </source>
</evidence>
<evidence type="ECO:0000256" key="11">
    <source>
        <dbReference type="ARBA" id="ARBA00023303"/>
    </source>
</evidence>
<gene>
    <name evidence="14" type="ORF">PHYSODRAFT_529284</name>
</gene>
<dbReference type="PANTHER" id="PTHR11537">
    <property type="entry name" value="VOLTAGE-GATED POTASSIUM CHANNEL"/>
    <property type="match status" value="1"/>
</dbReference>
<dbReference type="Gene3D" id="1.10.287.70">
    <property type="match status" value="2"/>
</dbReference>
<evidence type="ECO:0000256" key="9">
    <source>
        <dbReference type="ARBA" id="ARBA00023065"/>
    </source>
</evidence>
<dbReference type="InterPro" id="IPR027359">
    <property type="entry name" value="Volt_channel_dom_sf"/>
</dbReference>
<dbReference type="InterPro" id="IPR005821">
    <property type="entry name" value="Ion_trans_dom"/>
</dbReference>
<feature type="transmembrane region" description="Helical" evidence="12">
    <location>
        <begin position="735"/>
        <end position="758"/>
    </location>
</feature>
<feature type="transmembrane region" description="Helical" evidence="12">
    <location>
        <begin position="704"/>
        <end position="723"/>
    </location>
</feature>
<feature type="transmembrane region" description="Helical" evidence="12">
    <location>
        <begin position="23"/>
        <end position="43"/>
    </location>
</feature>
<keyword evidence="9" id="KW-0406">Ion transport</keyword>
<feature type="transmembrane region" description="Helical" evidence="12">
    <location>
        <begin position="96"/>
        <end position="117"/>
    </location>
</feature>
<feature type="transmembrane region" description="Helical" evidence="12">
    <location>
        <begin position="129"/>
        <end position="147"/>
    </location>
</feature>
<feature type="transmembrane region" description="Helical" evidence="12">
    <location>
        <begin position="195"/>
        <end position="215"/>
    </location>
</feature>
<dbReference type="PANTHER" id="PTHR11537:SF254">
    <property type="entry name" value="POTASSIUM VOLTAGE-GATED CHANNEL PROTEIN SHAB"/>
    <property type="match status" value="1"/>
</dbReference>
<dbReference type="Proteomes" id="UP000002640">
    <property type="component" value="Unassembled WGS sequence"/>
</dbReference>
<dbReference type="Pfam" id="PF00520">
    <property type="entry name" value="Ion_trans"/>
    <property type="match status" value="2"/>
</dbReference>
<evidence type="ECO:0000256" key="5">
    <source>
        <dbReference type="ARBA" id="ARBA00022826"/>
    </source>
</evidence>
<dbReference type="OMA" id="MEPYWIY"/>
<feature type="transmembrane region" description="Helical" evidence="12">
    <location>
        <begin position="227"/>
        <end position="250"/>
    </location>
</feature>
<keyword evidence="4 12" id="KW-0812">Transmembrane</keyword>
<proteinExistence type="predicted"/>
<feature type="transmembrane region" description="Helical" evidence="12">
    <location>
        <begin position="559"/>
        <end position="578"/>
    </location>
</feature>
<evidence type="ECO:0000256" key="8">
    <source>
        <dbReference type="ARBA" id="ARBA00022989"/>
    </source>
</evidence>
<evidence type="ECO:0000256" key="1">
    <source>
        <dbReference type="ARBA" id="ARBA00004141"/>
    </source>
</evidence>
<keyword evidence="2" id="KW-0813">Transport</keyword>
<dbReference type="PRINTS" id="PR00169">
    <property type="entry name" value="KCHANNEL"/>
</dbReference>
<keyword evidence="15" id="KW-1185">Reference proteome</keyword>
<reference evidence="14 15" key="1">
    <citation type="journal article" date="2006" name="Science">
        <title>Phytophthora genome sequences uncover evolutionary origins and mechanisms of pathogenesis.</title>
        <authorList>
            <person name="Tyler B.M."/>
            <person name="Tripathy S."/>
            <person name="Zhang X."/>
            <person name="Dehal P."/>
            <person name="Jiang R.H."/>
            <person name="Aerts A."/>
            <person name="Arredondo F.D."/>
            <person name="Baxter L."/>
            <person name="Bensasson D."/>
            <person name="Beynon J.L."/>
            <person name="Chapman J."/>
            <person name="Damasceno C.M."/>
            <person name="Dorrance A.E."/>
            <person name="Dou D."/>
            <person name="Dickerman A.W."/>
            <person name="Dubchak I.L."/>
            <person name="Garbelotto M."/>
            <person name="Gijzen M."/>
            <person name="Gordon S.G."/>
            <person name="Govers F."/>
            <person name="Grunwald N.J."/>
            <person name="Huang W."/>
            <person name="Ivors K.L."/>
            <person name="Jones R.W."/>
            <person name="Kamoun S."/>
            <person name="Krampis K."/>
            <person name="Lamour K.H."/>
            <person name="Lee M.K."/>
            <person name="McDonald W.H."/>
            <person name="Medina M."/>
            <person name="Meijer H.J."/>
            <person name="Nordberg E.K."/>
            <person name="Maclean D.J."/>
            <person name="Ospina-Giraldo M.D."/>
            <person name="Morris P.F."/>
            <person name="Phuntumart V."/>
            <person name="Putnam N.H."/>
            <person name="Rash S."/>
            <person name="Rose J.K."/>
            <person name="Sakihama Y."/>
            <person name="Salamov A.A."/>
            <person name="Savidor A."/>
            <person name="Scheuring C.F."/>
            <person name="Smith B.M."/>
            <person name="Sobral B.W."/>
            <person name="Terry A."/>
            <person name="Torto-Alalibo T.A."/>
            <person name="Win J."/>
            <person name="Xu Z."/>
            <person name="Zhang H."/>
            <person name="Grigoriev I.V."/>
            <person name="Rokhsar D.S."/>
            <person name="Boore J.L."/>
        </authorList>
    </citation>
    <scope>NUCLEOTIDE SEQUENCE [LARGE SCALE GENOMIC DNA]</scope>
    <source>
        <strain evidence="14 15">P6497</strain>
    </source>
</reference>
<evidence type="ECO:0000256" key="12">
    <source>
        <dbReference type="SAM" id="Phobius"/>
    </source>
</evidence>
<dbReference type="GeneID" id="20661345"/>